<keyword evidence="1" id="KW-0472">Membrane</keyword>
<keyword evidence="1" id="KW-0812">Transmembrane</keyword>
<proteinExistence type="predicted"/>
<comment type="caution">
    <text evidence="2">The sequence shown here is derived from an EMBL/GenBank/DDBJ whole genome shotgun (WGS) entry which is preliminary data.</text>
</comment>
<dbReference type="AlphaFoldDB" id="A0A4V2YUF6"/>
<dbReference type="OrthoDB" id="1328714at2"/>
<evidence type="ECO:0000256" key="1">
    <source>
        <dbReference type="SAM" id="Phobius"/>
    </source>
</evidence>
<gene>
    <name evidence="2" type="ORF">E0F89_08120</name>
</gene>
<feature type="transmembrane region" description="Helical" evidence="1">
    <location>
        <begin position="6"/>
        <end position="25"/>
    </location>
</feature>
<name>A0A4V2YUF6_9FLAO</name>
<keyword evidence="3" id="KW-1185">Reference proteome</keyword>
<protein>
    <submittedName>
        <fullName evidence="2">Uncharacterized protein</fullName>
    </submittedName>
</protein>
<accession>A0A4V2YUF6</accession>
<keyword evidence="1" id="KW-1133">Transmembrane helix</keyword>
<dbReference type="RefSeq" id="WP_131909289.1">
    <property type="nucleotide sequence ID" value="NZ_SMFM01000002.1"/>
</dbReference>
<dbReference type="Proteomes" id="UP000295278">
    <property type="component" value="Unassembled WGS sequence"/>
</dbReference>
<reference evidence="2 3" key="1">
    <citation type="submission" date="2019-03" db="EMBL/GenBank/DDBJ databases">
        <title>Flavobacterium AT-3-2 sp. nov., isolated from arctic soil.</title>
        <authorList>
            <person name="Chaudhary D.K."/>
        </authorList>
    </citation>
    <scope>NUCLEOTIDE SEQUENCE [LARGE SCALE GENOMIC DNA]</scope>
    <source>
        <strain evidence="2 3">AT-3-2</strain>
    </source>
</reference>
<evidence type="ECO:0000313" key="3">
    <source>
        <dbReference type="Proteomes" id="UP000295278"/>
    </source>
</evidence>
<evidence type="ECO:0000313" key="2">
    <source>
        <dbReference type="EMBL" id="TDD77537.1"/>
    </source>
</evidence>
<sequence>MKDFIINLICGSLGGLLVYYVQIVNEKNKKKNHIKEKIEDSKKTIPKDFIYSVHIGISMTKIEEIIGLPLFSHTIDENELFGNDLIVNINEYRFENCLITIIHQNSQLSAIIISSYQDSKIELIKPDAEIDRPILGKFCVDGTFDNENNEIIHEISIRDSWFGIIEYHGRFGGYNCYYGMLHGIEDLENLKIEQFKGEIIEAFGLSSNPELFKYYSSAL</sequence>
<organism evidence="2 3">
    <name type="scientific">Flavobacterium caseinilyticum</name>
    <dbReference type="NCBI Taxonomy" id="2541732"/>
    <lineage>
        <taxon>Bacteria</taxon>
        <taxon>Pseudomonadati</taxon>
        <taxon>Bacteroidota</taxon>
        <taxon>Flavobacteriia</taxon>
        <taxon>Flavobacteriales</taxon>
        <taxon>Flavobacteriaceae</taxon>
        <taxon>Flavobacterium</taxon>
    </lineage>
</organism>
<dbReference type="EMBL" id="SMFM01000002">
    <property type="protein sequence ID" value="TDD77537.1"/>
    <property type="molecule type" value="Genomic_DNA"/>
</dbReference>